<proteinExistence type="predicted"/>
<evidence type="ECO:0000256" key="1">
    <source>
        <dbReference type="ARBA" id="ARBA00004906"/>
    </source>
</evidence>
<name>A0A8T0PPL3_PANVG</name>
<protein>
    <recommendedName>
        <fullName evidence="8">RING-type domain-containing protein</fullName>
    </recommendedName>
</protein>
<dbReference type="EMBL" id="CM029051">
    <property type="protein sequence ID" value="KAG2562868.1"/>
    <property type="molecule type" value="Genomic_DNA"/>
</dbReference>
<dbReference type="AlphaFoldDB" id="A0A8T0PPL3"/>
<feature type="compositionally biased region" description="Low complexity" evidence="7">
    <location>
        <begin position="146"/>
        <end position="156"/>
    </location>
</feature>
<evidence type="ECO:0000313" key="9">
    <source>
        <dbReference type="EMBL" id="KAG2562868.1"/>
    </source>
</evidence>
<organism evidence="9 10">
    <name type="scientific">Panicum virgatum</name>
    <name type="common">Blackwell switchgrass</name>
    <dbReference type="NCBI Taxonomy" id="38727"/>
    <lineage>
        <taxon>Eukaryota</taxon>
        <taxon>Viridiplantae</taxon>
        <taxon>Streptophyta</taxon>
        <taxon>Embryophyta</taxon>
        <taxon>Tracheophyta</taxon>
        <taxon>Spermatophyta</taxon>
        <taxon>Magnoliopsida</taxon>
        <taxon>Liliopsida</taxon>
        <taxon>Poales</taxon>
        <taxon>Poaceae</taxon>
        <taxon>PACMAD clade</taxon>
        <taxon>Panicoideae</taxon>
        <taxon>Panicodae</taxon>
        <taxon>Paniceae</taxon>
        <taxon>Panicinae</taxon>
        <taxon>Panicum</taxon>
        <taxon>Panicum sect. Hiantes</taxon>
    </lineage>
</organism>
<dbReference type="GO" id="GO:0006511">
    <property type="term" value="P:ubiquitin-dependent protein catabolic process"/>
    <property type="evidence" value="ECO:0007669"/>
    <property type="project" value="TreeGrafter"/>
</dbReference>
<evidence type="ECO:0000256" key="2">
    <source>
        <dbReference type="ARBA" id="ARBA00022723"/>
    </source>
</evidence>
<comment type="pathway">
    <text evidence="1">Protein modification; protein ubiquitination.</text>
</comment>
<sequence length="222" mass="23251">MPMLAAVTCIARRRRMHCRGSATAAALELDQGQHGPGDHRHRWRDERAEPPAHVGMPGREPAELPRAPLPHASRRQGRRRVPRDGGPPGPLGSRRPRQTVTAAGAELAPTQEETRSQPGPGSSSAAVAWKKKAPDAAGRVARRAGEGTASAPAPEAAPSPVLCAVCLEEVRGRGEAAEAEAEAATTTTLPCSHSYHPGCVLPWLAARGACPCCRAAVPSPEN</sequence>
<evidence type="ECO:0000256" key="6">
    <source>
        <dbReference type="PROSITE-ProRule" id="PRU00175"/>
    </source>
</evidence>
<dbReference type="PANTHER" id="PTHR22765">
    <property type="entry name" value="RING FINGER AND PROTEASE ASSOCIATED DOMAIN-CONTAINING"/>
    <property type="match status" value="1"/>
</dbReference>
<keyword evidence="5" id="KW-0862">Zinc</keyword>
<dbReference type="GO" id="GO:0061630">
    <property type="term" value="F:ubiquitin protein ligase activity"/>
    <property type="evidence" value="ECO:0007669"/>
    <property type="project" value="TreeGrafter"/>
</dbReference>
<evidence type="ECO:0000256" key="7">
    <source>
        <dbReference type="SAM" id="MobiDB-lite"/>
    </source>
</evidence>
<dbReference type="InterPro" id="IPR013083">
    <property type="entry name" value="Znf_RING/FYVE/PHD"/>
</dbReference>
<dbReference type="InterPro" id="IPR001841">
    <property type="entry name" value="Znf_RING"/>
</dbReference>
<dbReference type="SUPFAM" id="SSF57850">
    <property type="entry name" value="RING/U-box"/>
    <property type="match status" value="1"/>
</dbReference>
<feature type="region of interest" description="Disordered" evidence="7">
    <location>
        <begin position="49"/>
        <end position="156"/>
    </location>
</feature>
<dbReference type="SMART" id="SM00184">
    <property type="entry name" value="RING"/>
    <property type="match status" value="1"/>
</dbReference>
<keyword evidence="10" id="KW-1185">Reference proteome</keyword>
<dbReference type="Proteomes" id="UP000823388">
    <property type="component" value="Chromosome 8K"/>
</dbReference>
<reference evidence="9" key="1">
    <citation type="submission" date="2020-05" db="EMBL/GenBank/DDBJ databases">
        <title>WGS assembly of Panicum virgatum.</title>
        <authorList>
            <person name="Lovell J.T."/>
            <person name="Jenkins J."/>
            <person name="Shu S."/>
            <person name="Juenger T.E."/>
            <person name="Schmutz J."/>
        </authorList>
    </citation>
    <scope>NUCLEOTIDE SEQUENCE</scope>
    <source>
        <strain evidence="9">AP13</strain>
    </source>
</reference>
<evidence type="ECO:0000256" key="3">
    <source>
        <dbReference type="ARBA" id="ARBA00022771"/>
    </source>
</evidence>
<dbReference type="InterPro" id="IPR024766">
    <property type="entry name" value="Znf_RING_H2"/>
</dbReference>
<dbReference type="PROSITE" id="PS50089">
    <property type="entry name" value="ZF_RING_2"/>
    <property type="match status" value="1"/>
</dbReference>
<evidence type="ECO:0000256" key="4">
    <source>
        <dbReference type="ARBA" id="ARBA00022786"/>
    </source>
</evidence>
<gene>
    <name evidence="9" type="ORF">PVAP13_8KG298200</name>
</gene>
<dbReference type="GO" id="GO:0008270">
    <property type="term" value="F:zinc ion binding"/>
    <property type="evidence" value="ECO:0007669"/>
    <property type="project" value="UniProtKB-KW"/>
</dbReference>
<feature type="compositionally biased region" description="Basic residues" evidence="7">
    <location>
        <begin position="72"/>
        <end position="81"/>
    </location>
</feature>
<keyword evidence="2" id="KW-0479">Metal-binding</keyword>
<evidence type="ECO:0000259" key="8">
    <source>
        <dbReference type="PROSITE" id="PS50089"/>
    </source>
</evidence>
<dbReference type="Gene3D" id="3.30.40.10">
    <property type="entry name" value="Zinc/RING finger domain, C3HC4 (zinc finger)"/>
    <property type="match status" value="1"/>
</dbReference>
<dbReference type="InterPro" id="IPR051826">
    <property type="entry name" value="E3_ubiquitin-ligase_domain"/>
</dbReference>
<dbReference type="PANTHER" id="PTHR22765:SF348">
    <property type="entry name" value="OS09G0446275 PROTEIN"/>
    <property type="match status" value="1"/>
</dbReference>
<evidence type="ECO:0000256" key="5">
    <source>
        <dbReference type="ARBA" id="ARBA00022833"/>
    </source>
</evidence>
<feature type="domain" description="RING-type" evidence="8">
    <location>
        <begin position="163"/>
        <end position="214"/>
    </location>
</feature>
<keyword evidence="3 6" id="KW-0863">Zinc-finger</keyword>
<dbReference type="Pfam" id="PF12678">
    <property type="entry name" value="zf-rbx1"/>
    <property type="match status" value="1"/>
</dbReference>
<accession>A0A8T0PPL3</accession>
<evidence type="ECO:0000313" key="10">
    <source>
        <dbReference type="Proteomes" id="UP000823388"/>
    </source>
</evidence>
<keyword evidence="4" id="KW-0833">Ubl conjugation pathway</keyword>
<comment type="caution">
    <text evidence="9">The sequence shown here is derived from an EMBL/GenBank/DDBJ whole genome shotgun (WGS) entry which is preliminary data.</text>
</comment>